<keyword evidence="2" id="KW-1185">Reference proteome</keyword>
<accession>A0A0V1B0T9</accession>
<gene>
    <name evidence="1" type="ORF">T01_8700</name>
</gene>
<comment type="caution">
    <text evidence="1">The sequence shown here is derived from an EMBL/GenBank/DDBJ whole genome shotgun (WGS) entry which is preliminary data.</text>
</comment>
<dbReference type="EMBL" id="JYDH01000135">
    <property type="protein sequence ID" value="KRY30647.1"/>
    <property type="molecule type" value="Genomic_DNA"/>
</dbReference>
<reference evidence="1 2" key="1">
    <citation type="submission" date="2015-01" db="EMBL/GenBank/DDBJ databases">
        <title>Evolution of Trichinella species and genotypes.</title>
        <authorList>
            <person name="Korhonen P.K."/>
            <person name="Edoardo P."/>
            <person name="Giuseppe L.R."/>
            <person name="Gasser R.B."/>
        </authorList>
    </citation>
    <scope>NUCLEOTIDE SEQUENCE [LARGE SCALE GENOMIC DNA]</scope>
    <source>
        <strain evidence="1">ISS3</strain>
    </source>
</reference>
<evidence type="ECO:0000313" key="1">
    <source>
        <dbReference type="EMBL" id="KRY30647.1"/>
    </source>
</evidence>
<dbReference type="InParanoid" id="A0A0V1B0T9"/>
<name>A0A0V1B0T9_TRISP</name>
<protein>
    <submittedName>
        <fullName evidence="1">Uncharacterized protein</fullName>
    </submittedName>
</protein>
<dbReference type="OrthoDB" id="10317144at2759"/>
<dbReference type="AlphaFoldDB" id="A0A0V1B0T9"/>
<dbReference type="Proteomes" id="UP000054776">
    <property type="component" value="Unassembled WGS sequence"/>
</dbReference>
<proteinExistence type="predicted"/>
<sequence>MPGGGGEDSRGTKSTGGCGVAREVLFSPTHKPSSGNLSQLSVSGHWKPNLFINVSHPFFADWQR</sequence>
<evidence type="ECO:0000313" key="2">
    <source>
        <dbReference type="Proteomes" id="UP000054776"/>
    </source>
</evidence>
<organism evidence="1 2">
    <name type="scientific">Trichinella spiralis</name>
    <name type="common">Trichina worm</name>
    <dbReference type="NCBI Taxonomy" id="6334"/>
    <lineage>
        <taxon>Eukaryota</taxon>
        <taxon>Metazoa</taxon>
        <taxon>Ecdysozoa</taxon>
        <taxon>Nematoda</taxon>
        <taxon>Enoplea</taxon>
        <taxon>Dorylaimia</taxon>
        <taxon>Trichinellida</taxon>
        <taxon>Trichinellidae</taxon>
        <taxon>Trichinella</taxon>
    </lineage>
</organism>